<dbReference type="GO" id="GO:0019843">
    <property type="term" value="F:rRNA binding"/>
    <property type="evidence" value="ECO:0007669"/>
    <property type="project" value="UniProtKB-KW"/>
</dbReference>
<evidence type="ECO:0000256" key="4">
    <source>
        <dbReference type="ARBA" id="ARBA00022884"/>
    </source>
</evidence>
<proteinExistence type="inferred from homology"/>
<evidence type="ECO:0000313" key="8">
    <source>
        <dbReference type="EMBL" id="KAK7395833.1"/>
    </source>
</evidence>
<dbReference type="InterPro" id="IPR013025">
    <property type="entry name" value="Ribosomal_uL23-like"/>
</dbReference>
<dbReference type="GO" id="GO:0003729">
    <property type="term" value="F:mRNA binding"/>
    <property type="evidence" value="ECO:0007669"/>
    <property type="project" value="UniProtKB-ARBA"/>
</dbReference>
<dbReference type="PANTHER" id="PTHR11620">
    <property type="entry name" value="60S RIBOSOMAL PROTEIN L23A"/>
    <property type="match status" value="1"/>
</dbReference>
<evidence type="ECO:0000256" key="7">
    <source>
        <dbReference type="ARBA" id="ARBA00035366"/>
    </source>
</evidence>
<dbReference type="GO" id="GO:1990904">
    <property type="term" value="C:ribonucleoprotein complex"/>
    <property type="evidence" value="ECO:0007669"/>
    <property type="project" value="UniProtKB-KW"/>
</dbReference>
<evidence type="ECO:0000256" key="2">
    <source>
        <dbReference type="ARBA" id="ARBA00006700"/>
    </source>
</evidence>
<comment type="similarity">
    <text evidence="2">Belongs to the universal ribosomal protein uL23 family.</text>
</comment>
<comment type="function">
    <text evidence="1">Binds to 23S rRNA.</text>
</comment>
<evidence type="ECO:0000313" key="9">
    <source>
        <dbReference type="Proteomes" id="UP001386955"/>
    </source>
</evidence>
<dbReference type="GO" id="GO:0006412">
    <property type="term" value="P:translation"/>
    <property type="evidence" value="ECO:0007669"/>
    <property type="project" value="InterPro"/>
</dbReference>
<dbReference type="PROSITE" id="PS00050">
    <property type="entry name" value="RIBOSOMAL_L23"/>
    <property type="match status" value="1"/>
</dbReference>
<keyword evidence="9" id="KW-1185">Reference proteome</keyword>
<organism evidence="8 9">
    <name type="scientific">Psophocarpus tetragonolobus</name>
    <name type="common">Winged bean</name>
    <name type="synonym">Dolichos tetragonolobus</name>
    <dbReference type="NCBI Taxonomy" id="3891"/>
    <lineage>
        <taxon>Eukaryota</taxon>
        <taxon>Viridiplantae</taxon>
        <taxon>Streptophyta</taxon>
        <taxon>Embryophyta</taxon>
        <taxon>Tracheophyta</taxon>
        <taxon>Spermatophyta</taxon>
        <taxon>Magnoliopsida</taxon>
        <taxon>eudicotyledons</taxon>
        <taxon>Gunneridae</taxon>
        <taxon>Pentapetalae</taxon>
        <taxon>rosids</taxon>
        <taxon>fabids</taxon>
        <taxon>Fabales</taxon>
        <taxon>Fabaceae</taxon>
        <taxon>Papilionoideae</taxon>
        <taxon>50 kb inversion clade</taxon>
        <taxon>NPAAA clade</taxon>
        <taxon>indigoferoid/millettioid clade</taxon>
        <taxon>Phaseoleae</taxon>
        <taxon>Psophocarpus</taxon>
    </lineage>
</organism>
<keyword evidence="4" id="KW-0694">RNA-binding</keyword>
<dbReference type="Proteomes" id="UP001386955">
    <property type="component" value="Unassembled WGS sequence"/>
</dbReference>
<comment type="caution">
    <text evidence="8">The sequence shown here is derived from an EMBL/GenBank/DDBJ whole genome shotgun (WGS) entry which is preliminary data.</text>
</comment>
<dbReference type="GO" id="GO:0005840">
    <property type="term" value="C:ribosome"/>
    <property type="evidence" value="ECO:0007669"/>
    <property type="project" value="UniProtKB-KW"/>
</dbReference>
<evidence type="ECO:0000256" key="1">
    <source>
        <dbReference type="ARBA" id="ARBA00002500"/>
    </source>
</evidence>
<keyword evidence="6" id="KW-0687">Ribonucleoprotein</keyword>
<gene>
    <name evidence="8" type="ORF">VNO78_16404</name>
</gene>
<dbReference type="EMBL" id="JAYMYS010000004">
    <property type="protein sequence ID" value="KAK7395833.1"/>
    <property type="molecule type" value="Genomic_DNA"/>
</dbReference>
<name>A0AAN9XKR7_PSOTE</name>
<dbReference type="InterPro" id="IPR012677">
    <property type="entry name" value="Nucleotide-bd_a/b_plait_sf"/>
</dbReference>
<dbReference type="AlphaFoldDB" id="A0AAN9XKR7"/>
<accession>A0AAN9XKR7</accession>
<keyword evidence="3" id="KW-0699">rRNA-binding</keyword>
<keyword evidence="5" id="KW-0689">Ribosomal protein</keyword>
<dbReference type="SUPFAM" id="SSF54189">
    <property type="entry name" value="Ribosomal proteins S24e, L23 and L15e"/>
    <property type="match status" value="1"/>
</dbReference>
<evidence type="ECO:0000256" key="6">
    <source>
        <dbReference type="ARBA" id="ARBA00023274"/>
    </source>
</evidence>
<dbReference type="GO" id="GO:0003735">
    <property type="term" value="F:structural constituent of ribosome"/>
    <property type="evidence" value="ECO:0007669"/>
    <property type="project" value="InterPro"/>
</dbReference>
<sequence length="131" mass="15008">MLVIVHDKLLSETPKCIKLRNKLLFEPRGLGLGMGLGRIEPYGLDCAKRSMKGPKKRMFFHVVSANETLYRFSICVYLRADKKIKDAVKKIYDIQAKKVNTLIRSDGIKKAYVRLTRDDNALDVANKIRII</sequence>
<evidence type="ECO:0000256" key="5">
    <source>
        <dbReference type="ARBA" id="ARBA00022980"/>
    </source>
</evidence>
<reference evidence="8 9" key="1">
    <citation type="submission" date="2024-01" db="EMBL/GenBank/DDBJ databases">
        <title>The genomes of 5 underutilized Papilionoideae crops provide insights into root nodulation and disease resistanc.</title>
        <authorList>
            <person name="Jiang F."/>
        </authorList>
    </citation>
    <scope>NUCLEOTIDE SEQUENCE [LARGE SCALE GENOMIC DNA]</scope>
    <source>
        <strain evidence="8">DUOXIRENSHENG_FW03</strain>
        <tissue evidence="8">Leaves</tissue>
    </source>
</reference>
<dbReference type="Gene3D" id="3.30.70.330">
    <property type="match status" value="1"/>
</dbReference>
<evidence type="ECO:0000256" key="3">
    <source>
        <dbReference type="ARBA" id="ARBA00022730"/>
    </source>
</evidence>
<dbReference type="InterPro" id="IPR001014">
    <property type="entry name" value="Ribosomal_uL23_CS"/>
</dbReference>
<protein>
    <recommendedName>
        <fullName evidence="7">50S ribosomal protein L23, chloroplastic</fullName>
    </recommendedName>
</protein>
<dbReference type="InterPro" id="IPR012678">
    <property type="entry name" value="Ribosomal_uL23/eL15/eS24_sf"/>
</dbReference>